<dbReference type="GO" id="GO:1904659">
    <property type="term" value="P:D-glucose transmembrane transport"/>
    <property type="evidence" value="ECO:0007669"/>
    <property type="project" value="InterPro"/>
</dbReference>
<feature type="transmembrane region" description="Helical" evidence="8">
    <location>
        <begin position="306"/>
        <end position="328"/>
    </location>
</feature>
<feature type="transmembrane region" description="Helical" evidence="8">
    <location>
        <begin position="198"/>
        <end position="219"/>
    </location>
</feature>
<gene>
    <name evidence="9" type="primary">gluP</name>
    <name evidence="9" type="ORF">D5018_09870</name>
</gene>
<comment type="caution">
    <text evidence="9">The sequence shown here is derived from an EMBL/GenBank/DDBJ whole genome shotgun (WGS) entry which is preliminary data.</text>
</comment>
<feature type="transmembrane region" description="Helical" evidence="8">
    <location>
        <begin position="279"/>
        <end position="299"/>
    </location>
</feature>
<dbReference type="Gene3D" id="1.20.1250.20">
    <property type="entry name" value="MFS general substrate transporter like domains"/>
    <property type="match status" value="2"/>
</dbReference>
<dbReference type="NCBIfam" id="TIGR01272">
    <property type="entry name" value="gluP"/>
    <property type="match status" value="1"/>
</dbReference>
<evidence type="ECO:0000256" key="6">
    <source>
        <dbReference type="ARBA" id="ARBA00022989"/>
    </source>
</evidence>
<dbReference type="AlphaFoldDB" id="A0A3L8PZB5"/>
<keyword evidence="5 8" id="KW-0812">Transmembrane</keyword>
<dbReference type="PANTHER" id="PTHR43702:SF12">
    <property type="entry name" value="N-ACETYL GLUCOSAMINE TRANSPORTER NAGP"/>
    <property type="match status" value="1"/>
</dbReference>
<dbReference type="Proteomes" id="UP000281474">
    <property type="component" value="Unassembled WGS sequence"/>
</dbReference>
<evidence type="ECO:0000256" key="3">
    <source>
        <dbReference type="ARBA" id="ARBA00009120"/>
    </source>
</evidence>
<evidence type="ECO:0000313" key="9">
    <source>
        <dbReference type="EMBL" id="RLV59868.1"/>
    </source>
</evidence>
<dbReference type="GO" id="GO:0005354">
    <property type="term" value="F:galactose transmembrane transporter activity"/>
    <property type="evidence" value="ECO:0007669"/>
    <property type="project" value="InterPro"/>
</dbReference>
<keyword evidence="7 8" id="KW-0472">Membrane</keyword>
<evidence type="ECO:0000256" key="4">
    <source>
        <dbReference type="ARBA" id="ARBA00022475"/>
    </source>
</evidence>
<reference evidence="9 10" key="1">
    <citation type="submission" date="2018-09" db="EMBL/GenBank/DDBJ databases">
        <title>Phylogeny of the Shewanellaceae, and recommendation for two new genera, Pseudoshewanella and Parashewanella.</title>
        <authorList>
            <person name="Wang G."/>
        </authorList>
    </citation>
    <scope>NUCLEOTIDE SEQUENCE [LARGE SCALE GENOMIC DNA]</scope>
    <source>
        <strain evidence="9 10">C51</strain>
    </source>
</reference>
<dbReference type="EMBL" id="QZEI01000025">
    <property type="protein sequence ID" value="RLV59868.1"/>
    <property type="molecule type" value="Genomic_DNA"/>
</dbReference>
<comment type="similarity">
    <text evidence="3">Belongs to the major facilitator superfamily. FHS transporter (TC 2.A.1.7) family.</text>
</comment>
<feature type="transmembrane region" description="Helical" evidence="8">
    <location>
        <begin position="83"/>
        <end position="100"/>
    </location>
</feature>
<feature type="transmembrane region" description="Helical" evidence="8">
    <location>
        <begin position="106"/>
        <end position="131"/>
    </location>
</feature>
<dbReference type="InterPro" id="IPR050375">
    <property type="entry name" value="MFS_TsgA-like"/>
</dbReference>
<feature type="transmembrane region" description="Helical" evidence="8">
    <location>
        <begin position="51"/>
        <end position="71"/>
    </location>
</feature>
<evidence type="ECO:0000256" key="8">
    <source>
        <dbReference type="SAM" id="Phobius"/>
    </source>
</evidence>
<evidence type="ECO:0000256" key="2">
    <source>
        <dbReference type="ARBA" id="ARBA00004429"/>
    </source>
</evidence>
<dbReference type="GO" id="GO:0055056">
    <property type="term" value="F:D-glucose transmembrane transporter activity"/>
    <property type="evidence" value="ECO:0007669"/>
    <property type="project" value="InterPro"/>
</dbReference>
<organism evidence="9 10">
    <name type="scientific">Parashewanella curva</name>
    <dbReference type="NCBI Taxonomy" id="2338552"/>
    <lineage>
        <taxon>Bacteria</taxon>
        <taxon>Pseudomonadati</taxon>
        <taxon>Pseudomonadota</taxon>
        <taxon>Gammaproteobacteria</taxon>
        <taxon>Alteromonadales</taxon>
        <taxon>Shewanellaceae</taxon>
        <taxon>Parashewanella</taxon>
    </lineage>
</organism>
<dbReference type="InterPro" id="IPR036259">
    <property type="entry name" value="MFS_trans_sf"/>
</dbReference>
<evidence type="ECO:0000256" key="5">
    <source>
        <dbReference type="ARBA" id="ARBA00022692"/>
    </source>
</evidence>
<dbReference type="PANTHER" id="PTHR43702">
    <property type="entry name" value="L-FUCOSE-PROTON SYMPORTER"/>
    <property type="match status" value="1"/>
</dbReference>
<feature type="transmembrane region" description="Helical" evidence="8">
    <location>
        <begin position="377"/>
        <end position="398"/>
    </location>
</feature>
<comment type="function">
    <text evidence="1">Intake of glucose and galactose.</text>
</comment>
<dbReference type="Pfam" id="PF07690">
    <property type="entry name" value="MFS_1"/>
    <property type="match status" value="1"/>
</dbReference>
<dbReference type="RefSeq" id="WP_121838836.1">
    <property type="nucleotide sequence ID" value="NZ_ML014774.1"/>
</dbReference>
<keyword evidence="10" id="KW-1185">Reference proteome</keyword>
<dbReference type="OrthoDB" id="9795150at2"/>
<dbReference type="InterPro" id="IPR005964">
    <property type="entry name" value="Glc/Gal_transptr_bac"/>
</dbReference>
<comment type="subcellular location">
    <subcellularLocation>
        <location evidence="2">Cell inner membrane</location>
        <topology evidence="2">Multi-pass membrane protein</topology>
    </subcellularLocation>
</comment>
<protein>
    <submittedName>
        <fullName evidence="9">Glucose/galactose MFS transporter</fullName>
    </submittedName>
</protein>
<feature type="transmembrane region" description="Helical" evidence="8">
    <location>
        <begin position="152"/>
        <end position="171"/>
    </location>
</feature>
<dbReference type="SUPFAM" id="SSF103473">
    <property type="entry name" value="MFS general substrate transporter"/>
    <property type="match status" value="1"/>
</dbReference>
<feature type="transmembrane region" description="Helical" evidence="8">
    <location>
        <begin position="410"/>
        <end position="428"/>
    </location>
</feature>
<evidence type="ECO:0000256" key="7">
    <source>
        <dbReference type="ARBA" id="ARBA00023136"/>
    </source>
</evidence>
<feature type="transmembrane region" description="Helical" evidence="8">
    <location>
        <begin position="240"/>
        <end position="259"/>
    </location>
</feature>
<evidence type="ECO:0000256" key="1">
    <source>
        <dbReference type="ARBA" id="ARBA00003321"/>
    </source>
</evidence>
<dbReference type="GO" id="GO:0005886">
    <property type="term" value="C:plasma membrane"/>
    <property type="evidence" value="ECO:0007669"/>
    <property type="project" value="UniProtKB-SubCell"/>
</dbReference>
<feature type="transmembrane region" description="Helical" evidence="8">
    <location>
        <begin position="12"/>
        <end position="31"/>
    </location>
</feature>
<proteinExistence type="inferred from homology"/>
<feature type="transmembrane region" description="Helical" evidence="8">
    <location>
        <begin position="348"/>
        <end position="370"/>
    </location>
</feature>
<sequence>MNNKSIDRNSNLVSIGIIAGLFFIFGFVTWLNGALIPLLQSVCQLTAPQAYLVTVTFYIAYTITAIPVSSVLNKTGYKRGMSLGLLIMAIGSVLFIPAAHTRTYSLFLFALFVMGTGLTLLQTASNPYIVLIGSEKSAAVRISLMGLLNKGAGILAPILFTTIVFSGVSSISTEHFNSIPLAEKLAELNTLSSKLIDLYSAMAAILFALALSISISPLPEVETDSQTTKEKVEWKKALKYPQLTLGVVTLFFYVGAEVIAGDTIGLFGKQLGLANYTEFTAFTMFFMVIGYIIGMVFIPKILSQEMALFCSGVFGLIVTLFILIIPTHTHFFAPLLLKLGFLHPVPDVILMVGILGLANALVWPAIWPLALRGLGKYVNTGSAMLIMAISGGAILPYLYGLLGNVISPHYAYAILFPGYLLIAYYAFLNIRNNRTVM</sequence>
<accession>A0A3L8PZB5</accession>
<evidence type="ECO:0000313" key="10">
    <source>
        <dbReference type="Proteomes" id="UP000281474"/>
    </source>
</evidence>
<name>A0A3L8PZB5_9GAMM</name>
<keyword evidence="4" id="KW-1003">Cell membrane</keyword>
<keyword evidence="6 8" id="KW-1133">Transmembrane helix</keyword>
<dbReference type="InterPro" id="IPR011701">
    <property type="entry name" value="MFS"/>
</dbReference>